<dbReference type="GO" id="GO:0009398">
    <property type="term" value="P:FMN biosynthetic process"/>
    <property type="evidence" value="ECO:0007669"/>
    <property type="project" value="UniProtKB-UniRule"/>
</dbReference>
<keyword evidence="18" id="KW-1185">Reference proteome</keyword>
<dbReference type="UniPathway" id="UPA00276">
    <property type="reaction ID" value="UER00406"/>
</dbReference>
<dbReference type="InterPro" id="IPR014729">
    <property type="entry name" value="Rossmann-like_a/b/a_fold"/>
</dbReference>
<evidence type="ECO:0000259" key="16">
    <source>
        <dbReference type="SMART" id="SM00904"/>
    </source>
</evidence>
<dbReference type="InterPro" id="IPR023465">
    <property type="entry name" value="Riboflavin_kinase_dom_sf"/>
</dbReference>
<evidence type="ECO:0000256" key="1">
    <source>
        <dbReference type="ARBA" id="ARBA00002121"/>
    </source>
</evidence>
<evidence type="ECO:0000256" key="2">
    <source>
        <dbReference type="ARBA" id="ARBA00004726"/>
    </source>
</evidence>
<evidence type="ECO:0000256" key="8">
    <source>
        <dbReference type="ARBA" id="ARBA00022741"/>
    </source>
</evidence>
<dbReference type="NCBIfam" id="TIGR00083">
    <property type="entry name" value="ribF"/>
    <property type="match status" value="1"/>
</dbReference>
<comment type="similarity">
    <text evidence="15">Belongs to the ribF family.</text>
</comment>
<keyword evidence="5 15" id="KW-0288">FMN</keyword>
<evidence type="ECO:0000256" key="15">
    <source>
        <dbReference type="PIRNR" id="PIRNR004491"/>
    </source>
</evidence>
<dbReference type="FunFam" id="3.40.50.620:FF:000021">
    <property type="entry name" value="Riboflavin biosynthesis protein"/>
    <property type="match status" value="1"/>
</dbReference>
<dbReference type="GO" id="GO:0009231">
    <property type="term" value="P:riboflavin biosynthetic process"/>
    <property type="evidence" value="ECO:0007669"/>
    <property type="project" value="InterPro"/>
</dbReference>
<dbReference type="EMBL" id="CP044016">
    <property type="protein sequence ID" value="QES89476.1"/>
    <property type="molecule type" value="Genomic_DNA"/>
</dbReference>
<dbReference type="Gene3D" id="3.40.50.620">
    <property type="entry name" value="HUPs"/>
    <property type="match status" value="1"/>
</dbReference>
<evidence type="ECO:0000256" key="11">
    <source>
        <dbReference type="ARBA" id="ARBA00022840"/>
    </source>
</evidence>
<gene>
    <name evidence="17" type="ORF">E0W69_012645</name>
</gene>
<evidence type="ECO:0000256" key="5">
    <source>
        <dbReference type="ARBA" id="ARBA00022643"/>
    </source>
</evidence>
<evidence type="ECO:0000313" key="18">
    <source>
        <dbReference type="Proteomes" id="UP000292424"/>
    </source>
</evidence>
<keyword evidence="4 15" id="KW-0285">Flavoprotein</keyword>
<evidence type="ECO:0000256" key="14">
    <source>
        <dbReference type="ARBA" id="ARBA00049494"/>
    </source>
</evidence>
<proteinExistence type="inferred from homology"/>
<dbReference type="SUPFAM" id="SSF82114">
    <property type="entry name" value="Riboflavin kinase-like"/>
    <property type="match status" value="1"/>
</dbReference>
<dbReference type="SMART" id="SM00904">
    <property type="entry name" value="Flavokinase"/>
    <property type="match status" value="1"/>
</dbReference>
<comment type="catalytic activity">
    <reaction evidence="13 15">
        <text>riboflavin + ATP = FMN + ADP + H(+)</text>
        <dbReference type="Rhea" id="RHEA:14357"/>
        <dbReference type="ChEBI" id="CHEBI:15378"/>
        <dbReference type="ChEBI" id="CHEBI:30616"/>
        <dbReference type="ChEBI" id="CHEBI:57986"/>
        <dbReference type="ChEBI" id="CHEBI:58210"/>
        <dbReference type="ChEBI" id="CHEBI:456216"/>
        <dbReference type="EC" id="2.7.1.26"/>
    </reaction>
</comment>
<dbReference type="NCBIfam" id="NF004162">
    <property type="entry name" value="PRK05627.1-5"/>
    <property type="match status" value="1"/>
</dbReference>
<dbReference type="PIRSF" id="PIRSF004491">
    <property type="entry name" value="FAD_Synth"/>
    <property type="match status" value="1"/>
</dbReference>
<dbReference type="Pfam" id="PF06574">
    <property type="entry name" value="FAD_syn"/>
    <property type="match status" value="1"/>
</dbReference>
<reference evidence="17 18" key="1">
    <citation type="submission" date="2019-09" db="EMBL/GenBank/DDBJ databases">
        <title>Complete genome sequence of Arachidicoccus sp. B3-10 isolated from apple orchard soil.</title>
        <authorList>
            <person name="Kim H.S."/>
            <person name="Han K.-I."/>
            <person name="Suh M.K."/>
            <person name="Lee K.C."/>
            <person name="Eom M.K."/>
            <person name="Kim J.-S."/>
            <person name="Kang S.W."/>
            <person name="Sin Y."/>
            <person name="Lee J.-S."/>
        </authorList>
    </citation>
    <scope>NUCLEOTIDE SEQUENCE [LARGE SCALE GENOMIC DNA]</scope>
    <source>
        <strain evidence="17 18">B3-10</strain>
    </source>
</reference>
<feature type="domain" description="Riboflavin kinase" evidence="16">
    <location>
        <begin position="183"/>
        <end position="310"/>
    </location>
</feature>
<dbReference type="NCBIfam" id="NF004160">
    <property type="entry name" value="PRK05627.1-3"/>
    <property type="match status" value="1"/>
</dbReference>
<comment type="catalytic activity">
    <reaction evidence="14 15">
        <text>FMN + ATP + H(+) = FAD + diphosphate</text>
        <dbReference type="Rhea" id="RHEA:17237"/>
        <dbReference type="ChEBI" id="CHEBI:15378"/>
        <dbReference type="ChEBI" id="CHEBI:30616"/>
        <dbReference type="ChEBI" id="CHEBI:33019"/>
        <dbReference type="ChEBI" id="CHEBI:57692"/>
        <dbReference type="ChEBI" id="CHEBI:58210"/>
        <dbReference type="EC" id="2.7.7.2"/>
    </reaction>
</comment>
<keyword evidence="11 15" id="KW-0067">ATP-binding</keyword>
<dbReference type="EC" id="2.7.1.26" evidence="15"/>
<protein>
    <recommendedName>
        <fullName evidence="15">Riboflavin biosynthesis protein</fullName>
    </recommendedName>
    <domain>
        <recommendedName>
            <fullName evidence="15">Riboflavin kinase</fullName>
            <ecNumber evidence="15">2.7.1.26</ecNumber>
        </recommendedName>
        <alternativeName>
            <fullName evidence="15">Flavokinase</fullName>
        </alternativeName>
    </domain>
    <domain>
        <recommendedName>
            <fullName evidence="15">FMN adenylyltransferase</fullName>
            <ecNumber evidence="15">2.7.7.2</ecNumber>
        </recommendedName>
        <alternativeName>
            <fullName evidence="15">FAD pyrophosphorylase</fullName>
        </alternativeName>
        <alternativeName>
            <fullName evidence="15">FAD synthase</fullName>
        </alternativeName>
    </domain>
</protein>
<evidence type="ECO:0000256" key="13">
    <source>
        <dbReference type="ARBA" id="ARBA00047880"/>
    </source>
</evidence>
<dbReference type="Pfam" id="PF01687">
    <property type="entry name" value="Flavokinase"/>
    <property type="match status" value="1"/>
</dbReference>
<dbReference type="Proteomes" id="UP000292424">
    <property type="component" value="Chromosome"/>
</dbReference>
<dbReference type="OrthoDB" id="9803667at2"/>
<name>A0A5P2G0Z0_9BACT</name>
<evidence type="ECO:0000256" key="10">
    <source>
        <dbReference type="ARBA" id="ARBA00022827"/>
    </source>
</evidence>
<dbReference type="RefSeq" id="WP_131330420.1">
    <property type="nucleotide sequence ID" value="NZ_CP044016.1"/>
</dbReference>
<dbReference type="InterPro" id="IPR002606">
    <property type="entry name" value="Riboflavin_kinase_bac"/>
</dbReference>
<dbReference type="FunFam" id="2.40.30.30:FF:000003">
    <property type="entry name" value="Riboflavin biosynthesis protein"/>
    <property type="match status" value="1"/>
</dbReference>
<dbReference type="NCBIfam" id="NF004159">
    <property type="entry name" value="PRK05627.1-2"/>
    <property type="match status" value="1"/>
</dbReference>
<sequence>MRVFNNIEALPTFKNAVVTIGTFDGVHLGHQKIISQLKAEAAHHNGETIIITFHPHPRKIVKEGNMPVPILTTLSEKIKLLESFGVDNVIVVPFDEAFSNQSAEEYIEKFLWDKCKPSCIIVGYDHRFGHGRTGDYKLLEKYGEKIGFKVKEISEQVQNEVAISSTRIREALLKGDIQTANNFLGHPYFFEGMVVTGNQLGRTIGFPTANLDVDNTEKLIPANGVYAVKVKDPHNENNQLKGMMNIGVRPTVGGTQRTIEVNILDFNQDIYGKMLEIEIIQHLRGEVKFAGLDALKAQLAKDRDAVNEIL</sequence>
<dbReference type="GO" id="GO:0003919">
    <property type="term" value="F:FMN adenylyltransferase activity"/>
    <property type="evidence" value="ECO:0007669"/>
    <property type="project" value="UniProtKB-UniRule"/>
</dbReference>
<dbReference type="PANTHER" id="PTHR22749:SF6">
    <property type="entry name" value="RIBOFLAVIN KINASE"/>
    <property type="match status" value="1"/>
</dbReference>
<dbReference type="GO" id="GO:0006747">
    <property type="term" value="P:FAD biosynthetic process"/>
    <property type="evidence" value="ECO:0007669"/>
    <property type="project" value="UniProtKB-UniRule"/>
</dbReference>
<dbReference type="InterPro" id="IPR015864">
    <property type="entry name" value="FAD_synthase"/>
</dbReference>
<keyword evidence="12" id="KW-0511">Multifunctional enzyme</keyword>
<dbReference type="PANTHER" id="PTHR22749">
    <property type="entry name" value="RIBOFLAVIN KINASE/FMN ADENYLYLTRANSFERASE"/>
    <property type="match status" value="1"/>
</dbReference>
<comment type="pathway">
    <text evidence="2 15">Cofactor biosynthesis; FAD biosynthesis; FAD from FMN: step 1/1.</text>
</comment>
<dbReference type="SUPFAM" id="SSF52374">
    <property type="entry name" value="Nucleotidylyl transferase"/>
    <property type="match status" value="1"/>
</dbReference>
<dbReference type="AlphaFoldDB" id="A0A5P2G0Z0"/>
<evidence type="ECO:0000256" key="7">
    <source>
        <dbReference type="ARBA" id="ARBA00022695"/>
    </source>
</evidence>
<dbReference type="Gene3D" id="2.40.30.30">
    <property type="entry name" value="Riboflavin kinase-like"/>
    <property type="match status" value="1"/>
</dbReference>
<keyword evidence="6 15" id="KW-0808">Transferase</keyword>
<keyword evidence="9 15" id="KW-0418">Kinase</keyword>
<dbReference type="InterPro" id="IPR023468">
    <property type="entry name" value="Riboflavin_kinase"/>
</dbReference>
<dbReference type="UniPathway" id="UPA00277">
    <property type="reaction ID" value="UER00407"/>
</dbReference>
<comment type="function">
    <text evidence="1">Catalyzes the phosphorylation of riboflavin to FMN followed by the adenylation of FMN to FAD.</text>
</comment>
<dbReference type="InterPro" id="IPR015865">
    <property type="entry name" value="Riboflavin_kinase_bac/euk"/>
</dbReference>
<accession>A0A5P2G0Z0</accession>
<evidence type="ECO:0000256" key="12">
    <source>
        <dbReference type="ARBA" id="ARBA00023268"/>
    </source>
</evidence>
<evidence type="ECO:0000313" key="17">
    <source>
        <dbReference type="EMBL" id="QES89476.1"/>
    </source>
</evidence>
<dbReference type="GO" id="GO:0008531">
    <property type="term" value="F:riboflavin kinase activity"/>
    <property type="evidence" value="ECO:0007669"/>
    <property type="project" value="UniProtKB-UniRule"/>
</dbReference>
<dbReference type="NCBIfam" id="TIGR00125">
    <property type="entry name" value="cyt_tran_rel"/>
    <property type="match status" value="1"/>
</dbReference>
<evidence type="ECO:0000256" key="3">
    <source>
        <dbReference type="ARBA" id="ARBA00005201"/>
    </source>
</evidence>
<evidence type="ECO:0000256" key="6">
    <source>
        <dbReference type="ARBA" id="ARBA00022679"/>
    </source>
</evidence>
<evidence type="ECO:0000256" key="4">
    <source>
        <dbReference type="ARBA" id="ARBA00022630"/>
    </source>
</evidence>
<keyword evidence="8 15" id="KW-0547">Nucleotide-binding</keyword>
<dbReference type="CDD" id="cd02064">
    <property type="entry name" value="FAD_synthetase_N"/>
    <property type="match status" value="1"/>
</dbReference>
<comment type="pathway">
    <text evidence="3 15">Cofactor biosynthesis; FMN biosynthesis; FMN from riboflavin (ATP route): step 1/1.</text>
</comment>
<dbReference type="EC" id="2.7.7.2" evidence="15"/>
<evidence type="ECO:0000256" key="9">
    <source>
        <dbReference type="ARBA" id="ARBA00022777"/>
    </source>
</evidence>
<dbReference type="KEGG" id="arac:E0W69_012645"/>
<dbReference type="GO" id="GO:0005524">
    <property type="term" value="F:ATP binding"/>
    <property type="evidence" value="ECO:0007669"/>
    <property type="project" value="UniProtKB-UniRule"/>
</dbReference>
<dbReference type="InterPro" id="IPR004821">
    <property type="entry name" value="Cyt_trans-like"/>
</dbReference>
<keyword evidence="7 15" id="KW-0548">Nucleotidyltransferase</keyword>
<keyword evidence="10 15" id="KW-0274">FAD</keyword>
<organism evidence="17 18">
    <name type="scientific">Rhizosphaericola mali</name>
    <dbReference type="NCBI Taxonomy" id="2545455"/>
    <lineage>
        <taxon>Bacteria</taxon>
        <taxon>Pseudomonadati</taxon>
        <taxon>Bacteroidota</taxon>
        <taxon>Chitinophagia</taxon>
        <taxon>Chitinophagales</taxon>
        <taxon>Chitinophagaceae</taxon>
        <taxon>Rhizosphaericola</taxon>
    </lineage>
</organism>